<dbReference type="OrthoDB" id="10449899at2759"/>
<name>A0A2P5FGG9_TREOI</name>
<evidence type="ECO:0000313" key="2">
    <source>
        <dbReference type="Proteomes" id="UP000237000"/>
    </source>
</evidence>
<dbReference type="InParanoid" id="A0A2P5FGG9"/>
<gene>
    <name evidence="1" type="ORF">TorRG33x02_072660</name>
</gene>
<dbReference type="Proteomes" id="UP000237000">
    <property type="component" value="Unassembled WGS sequence"/>
</dbReference>
<comment type="caution">
    <text evidence="1">The sequence shown here is derived from an EMBL/GenBank/DDBJ whole genome shotgun (WGS) entry which is preliminary data.</text>
</comment>
<dbReference type="EMBL" id="JXTC01000035">
    <property type="protein sequence ID" value="PON96887.1"/>
    <property type="molecule type" value="Genomic_DNA"/>
</dbReference>
<reference evidence="2" key="1">
    <citation type="submission" date="2016-06" db="EMBL/GenBank/DDBJ databases">
        <title>Parallel loss of symbiosis genes in relatives of nitrogen-fixing non-legume Parasponia.</title>
        <authorList>
            <person name="Van Velzen R."/>
            <person name="Holmer R."/>
            <person name="Bu F."/>
            <person name="Rutten L."/>
            <person name="Van Zeijl A."/>
            <person name="Liu W."/>
            <person name="Santuari L."/>
            <person name="Cao Q."/>
            <person name="Sharma T."/>
            <person name="Shen D."/>
            <person name="Roswanjaya Y."/>
            <person name="Wardhani T."/>
            <person name="Kalhor M.S."/>
            <person name="Jansen J."/>
            <person name="Van den Hoogen J."/>
            <person name="Gungor B."/>
            <person name="Hartog M."/>
            <person name="Hontelez J."/>
            <person name="Verver J."/>
            <person name="Yang W.-C."/>
            <person name="Schijlen E."/>
            <person name="Repin R."/>
            <person name="Schilthuizen M."/>
            <person name="Schranz E."/>
            <person name="Heidstra R."/>
            <person name="Miyata K."/>
            <person name="Fedorova E."/>
            <person name="Kohlen W."/>
            <person name="Bisseling T."/>
            <person name="Smit S."/>
            <person name="Geurts R."/>
        </authorList>
    </citation>
    <scope>NUCLEOTIDE SEQUENCE [LARGE SCALE GENOMIC DNA]</scope>
    <source>
        <strain evidence="2">cv. RG33-2</strain>
    </source>
</reference>
<dbReference type="AlphaFoldDB" id="A0A2P5FGG9"/>
<keyword evidence="2" id="KW-1185">Reference proteome</keyword>
<organism evidence="1 2">
    <name type="scientific">Trema orientale</name>
    <name type="common">Charcoal tree</name>
    <name type="synonym">Celtis orientalis</name>
    <dbReference type="NCBI Taxonomy" id="63057"/>
    <lineage>
        <taxon>Eukaryota</taxon>
        <taxon>Viridiplantae</taxon>
        <taxon>Streptophyta</taxon>
        <taxon>Embryophyta</taxon>
        <taxon>Tracheophyta</taxon>
        <taxon>Spermatophyta</taxon>
        <taxon>Magnoliopsida</taxon>
        <taxon>eudicotyledons</taxon>
        <taxon>Gunneridae</taxon>
        <taxon>Pentapetalae</taxon>
        <taxon>rosids</taxon>
        <taxon>fabids</taxon>
        <taxon>Rosales</taxon>
        <taxon>Cannabaceae</taxon>
        <taxon>Trema</taxon>
    </lineage>
</organism>
<protein>
    <submittedName>
        <fullName evidence="1">Uncharacterized protein</fullName>
    </submittedName>
</protein>
<accession>A0A2P5FGG9</accession>
<proteinExistence type="predicted"/>
<evidence type="ECO:0000313" key="1">
    <source>
        <dbReference type="EMBL" id="PON96887.1"/>
    </source>
</evidence>
<sequence length="90" mass="9880">MATSIRLWENQVGPRAQEHDEVVGVHVKDVWDSGTQLQLQIAMSLPPLPKPTPPLLFVTRGNDDGLSLVSMMANQLTRSNDGNHGLILLI</sequence>